<feature type="coiled-coil region" evidence="1">
    <location>
        <begin position="204"/>
        <end position="283"/>
    </location>
</feature>
<dbReference type="SUPFAM" id="SSF57903">
    <property type="entry name" value="FYVE/PHD zinc finger"/>
    <property type="match status" value="1"/>
</dbReference>
<feature type="compositionally biased region" description="Polar residues" evidence="2">
    <location>
        <begin position="366"/>
        <end position="381"/>
    </location>
</feature>
<feature type="compositionally biased region" description="Basic and acidic residues" evidence="2">
    <location>
        <begin position="835"/>
        <end position="847"/>
    </location>
</feature>
<comment type="caution">
    <text evidence="3">The sequence shown here is derived from an EMBL/GenBank/DDBJ whole genome shotgun (WGS) entry which is preliminary data.</text>
</comment>
<keyword evidence="4" id="KW-1185">Reference proteome</keyword>
<feature type="non-terminal residue" evidence="3">
    <location>
        <position position="1137"/>
    </location>
</feature>
<feature type="compositionally biased region" description="Polar residues" evidence="2">
    <location>
        <begin position="345"/>
        <end position="358"/>
    </location>
</feature>
<evidence type="ECO:0000313" key="4">
    <source>
        <dbReference type="Proteomes" id="UP000668214"/>
    </source>
</evidence>
<feature type="region of interest" description="Disordered" evidence="2">
    <location>
        <begin position="782"/>
        <end position="803"/>
    </location>
</feature>
<reference evidence="3" key="1">
    <citation type="submission" date="2020-02" db="EMBL/GenBank/DDBJ databases">
        <title>Relaxed selection underlies rapid genomic changes in the transitions from sociality to social parasitism in ants.</title>
        <authorList>
            <person name="Bi X."/>
        </authorList>
    </citation>
    <scope>NUCLEOTIDE SEQUENCE</scope>
    <source>
        <strain evidence="3">BGI-DK2014c</strain>
        <tissue evidence="3">Whole body</tissue>
    </source>
</reference>
<feature type="compositionally biased region" description="Acidic residues" evidence="2">
    <location>
        <begin position="1117"/>
        <end position="1137"/>
    </location>
</feature>
<dbReference type="InterPro" id="IPR013083">
    <property type="entry name" value="Znf_RING/FYVE/PHD"/>
</dbReference>
<sequence>MLPPPQRVGDNTHGSGLLPRPEYFDVLNHLLESMEISKSLKEEILDVQQELQKAILEHQMCVENLKDDPNNSDILGQIKKIQIHIKSLGKCQKQFVQRLRKEVDAFKANNANGSKVSIPFLLGLNNNNHITNNNETKHEATANGFGTKPSKENYEKVVRNGDVHHSHPRDNDYAKLRPSSVETVSGEDDVIEVPLDENSDITQENVQKEKMQTKEIQMKEIQQEKVQIKEEQMKEVQMKEVQMKEVQKEEMQKEEVQKEEMQKEIKKEEVEIKEEQMKEGQKEHIKFTHSTEKCYYLNCLGLITKSKFIELQNRRVERKRRSTANPHFVYSMLEQPSKRRRYSYLSGNPPHTRQTTARMNGPSLPLNKSQPIKPTSPSEQTKPLIPVQKSTTRPNILRNAESKVFVNKSKVEDNQTRLSVSSAKSVQSVGSKAVHIPGLPSSLTIERIGSDSIVCICCKNPGSLTSCKNCSSNYHVSCHTRPAPPSRICPKCISVIKEEENIEKDEEEEELEGENKFHYKKDEKYATTANASGFIGQAREDSEIYKASGGLYKVDATQNNKHVLPTVFGVNQLPASTFLIPITTNNIFATNVNQSEDSKFFDTEYRVQDTAHRNHHVISHHLRPTIAYVQEDQVSHSYQLPSTIQPEKHQSYLIVKKIAESTGRSNQSPGGETEDQNHSAVFNYQLPTSCSTTIQSAVLQPVVTHSLFYDRDNNKKQTNRAVPLHVTISKLSNSLHSISNDHQLDRATLNGRKPWAKLTRGKLCVNQSARSATEILLSSYGDSENSITEQQRPRSAGSAEKATATANLCREKYRSRNFIHSLFPGHNKSHTVTSRARESRSPNDRDCPLLRQQLCREEHELGLHEQPDSKPAAVQLQRRALTRFFEHVKLEEAHISAPFRTKLAHKDEISDNDDDEIAREDSPCDEQYDNDGAVAEASLLTSCDILDEDRLIIPVPWLDADSKNACDDIANKVSVRRLSDAALSQSNDYTGYELVRINSRSSVTLRHLVEREDDRPTIAAAAATLRIAQSNLSELCNEVSVPDDKADTERQDLPSGRQLRSRSNSSSSSSSSSNSSSNSNSSSSGHSDTPEQAMNVNDLSDDFNILAKMGFVSPGGNDEEQVDDESATESETDAATD</sequence>
<feature type="compositionally biased region" description="Polar residues" evidence="2">
    <location>
        <begin position="1085"/>
        <end position="1098"/>
    </location>
</feature>
<name>A0A836F4S0_9HYME</name>
<dbReference type="Gene3D" id="3.30.40.10">
    <property type="entry name" value="Zinc/RING finger domain, C3HC4 (zinc finger)"/>
    <property type="match status" value="1"/>
</dbReference>
<feature type="compositionally biased region" description="Basic and acidic residues" evidence="2">
    <location>
        <begin position="1042"/>
        <end position="1052"/>
    </location>
</feature>
<evidence type="ECO:0000256" key="2">
    <source>
        <dbReference type="SAM" id="MobiDB-lite"/>
    </source>
</evidence>
<evidence type="ECO:0000313" key="3">
    <source>
        <dbReference type="EMBL" id="KAG5317807.1"/>
    </source>
</evidence>
<keyword evidence="1" id="KW-0175">Coiled coil</keyword>
<feature type="non-terminal residue" evidence="3">
    <location>
        <position position="1"/>
    </location>
</feature>
<evidence type="ECO:0000256" key="1">
    <source>
        <dbReference type="SAM" id="Coils"/>
    </source>
</evidence>
<dbReference type="InterPro" id="IPR011011">
    <property type="entry name" value="Znf_FYVE_PHD"/>
</dbReference>
<feature type="region of interest" description="Disordered" evidence="2">
    <location>
        <begin position="340"/>
        <end position="383"/>
    </location>
</feature>
<protein>
    <submittedName>
        <fullName evidence="3">PF21A protein</fullName>
    </submittedName>
</protein>
<gene>
    <name evidence="3" type="primary">Phf21a</name>
    <name evidence="3" type="ORF">G6Z78_0000164</name>
</gene>
<dbReference type="EMBL" id="JAANIA010002128">
    <property type="protein sequence ID" value="KAG5317807.1"/>
    <property type="molecule type" value="Genomic_DNA"/>
</dbReference>
<feature type="region of interest" description="Disordered" evidence="2">
    <location>
        <begin position="824"/>
        <end position="847"/>
    </location>
</feature>
<dbReference type="Proteomes" id="UP000668214">
    <property type="component" value="Unassembled WGS sequence"/>
</dbReference>
<proteinExistence type="predicted"/>
<dbReference type="PANTHER" id="PTHR24102:SF28">
    <property type="entry name" value="PHD-TYPE DOMAIN-CONTAINING PROTEIN"/>
    <property type="match status" value="1"/>
</dbReference>
<feature type="compositionally biased region" description="Low complexity" evidence="2">
    <location>
        <begin position="1061"/>
        <end position="1084"/>
    </location>
</feature>
<dbReference type="AlphaFoldDB" id="A0A836F4S0"/>
<feature type="region of interest" description="Disordered" evidence="2">
    <location>
        <begin position="1038"/>
        <end position="1137"/>
    </location>
</feature>
<feature type="compositionally biased region" description="Acidic residues" evidence="2">
    <location>
        <begin position="910"/>
        <end position="929"/>
    </location>
</feature>
<organism evidence="3 4">
    <name type="scientific">Pseudoatta argentina</name>
    <dbReference type="NCBI Taxonomy" id="621737"/>
    <lineage>
        <taxon>Eukaryota</taxon>
        <taxon>Metazoa</taxon>
        <taxon>Ecdysozoa</taxon>
        <taxon>Arthropoda</taxon>
        <taxon>Hexapoda</taxon>
        <taxon>Insecta</taxon>
        <taxon>Pterygota</taxon>
        <taxon>Neoptera</taxon>
        <taxon>Endopterygota</taxon>
        <taxon>Hymenoptera</taxon>
        <taxon>Apocrita</taxon>
        <taxon>Aculeata</taxon>
        <taxon>Formicoidea</taxon>
        <taxon>Formicidae</taxon>
        <taxon>Myrmicinae</taxon>
        <taxon>Pseudoatta</taxon>
    </lineage>
</organism>
<dbReference type="PANTHER" id="PTHR24102">
    <property type="entry name" value="PHD FINGER PROTEIN"/>
    <property type="match status" value="1"/>
</dbReference>
<accession>A0A836F4S0</accession>
<feature type="region of interest" description="Disordered" evidence="2">
    <location>
        <begin position="906"/>
        <end position="929"/>
    </location>
</feature>